<evidence type="ECO:0000256" key="1">
    <source>
        <dbReference type="SAM" id="SignalP"/>
    </source>
</evidence>
<feature type="signal peptide" evidence="1">
    <location>
        <begin position="1"/>
        <end position="29"/>
    </location>
</feature>
<dbReference type="STRING" id="1121001.SAMN02745857_03639"/>
<evidence type="ECO:0000313" key="2">
    <source>
        <dbReference type="EMBL" id="SMC29162.1"/>
    </source>
</evidence>
<proteinExistence type="predicted"/>
<feature type="chain" id="PRO_5012461513" evidence="1">
    <location>
        <begin position="30"/>
        <end position="120"/>
    </location>
</feature>
<gene>
    <name evidence="2" type="ORF">SAMN02745857_03639</name>
</gene>
<reference evidence="2 3" key="1">
    <citation type="submission" date="2017-04" db="EMBL/GenBank/DDBJ databases">
        <authorList>
            <person name="Afonso C.L."/>
            <person name="Miller P.J."/>
            <person name="Scott M.A."/>
            <person name="Spackman E."/>
            <person name="Goraichik I."/>
            <person name="Dimitrov K.M."/>
            <person name="Suarez D.L."/>
            <person name="Swayne D.E."/>
        </authorList>
    </citation>
    <scope>NUCLEOTIDE SEQUENCE [LARGE SCALE GENOMIC DNA]</scope>
    <source>
        <strain evidence="2 3">DSM 23236</strain>
    </source>
</reference>
<dbReference type="AlphaFoldDB" id="A0A1W1XZ45"/>
<keyword evidence="3" id="KW-1185">Reference proteome</keyword>
<dbReference type="NCBIfam" id="NF042415">
    <property type="entry name" value="STY0301_fam"/>
    <property type="match status" value="1"/>
</dbReference>
<dbReference type="Proteomes" id="UP000192761">
    <property type="component" value="Unassembled WGS sequence"/>
</dbReference>
<keyword evidence="1" id="KW-0732">Signal</keyword>
<evidence type="ECO:0000313" key="3">
    <source>
        <dbReference type="Proteomes" id="UP000192761"/>
    </source>
</evidence>
<organism evidence="2 3">
    <name type="scientific">Andreprevotia lacus DSM 23236</name>
    <dbReference type="NCBI Taxonomy" id="1121001"/>
    <lineage>
        <taxon>Bacteria</taxon>
        <taxon>Pseudomonadati</taxon>
        <taxon>Pseudomonadota</taxon>
        <taxon>Betaproteobacteria</taxon>
        <taxon>Neisseriales</taxon>
        <taxon>Chitinibacteraceae</taxon>
        <taxon>Andreprevotia</taxon>
    </lineage>
</organism>
<sequence length="120" mass="13029">MPATVTGFMWLSSGLAGMLLCLLCNSAQAAPVPSCPARAGHALHNVTVFDGDPAELASLVPEQTSRRKGYWPLAYVYAQGRHVTLRCTYADQQTVDVPLSARVERCDYTQNGNTLKLSCR</sequence>
<name>A0A1W1XZ45_9NEIS</name>
<dbReference type="EMBL" id="FWXD01000030">
    <property type="protein sequence ID" value="SMC29162.1"/>
    <property type="molecule type" value="Genomic_DNA"/>
</dbReference>
<protein>
    <submittedName>
        <fullName evidence="2">Uncharacterized protein</fullName>
    </submittedName>
</protein>
<dbReference type="InterPro" id="IPR049973">
    <property type="entry name" value="STY0301-like"/>
</dbReference>
<accession>A0A1W1XZ45</accession>